<accession>A0A1I0FL21</accession>
<dbReference type="GO" id="GO:1901135">
    <property type="term" value="P:carbohydrate derivative metabolic process"/>
    <property type="evidence" value="ECO:0007669"/>
    <property type="project" value="InterPro"/>
</dbReference>
<keyword evidence="2" id="KW-0413">Isomerase</keyword>
<reference evidence="3" key="1">
    <citation type="submission" date="2016-10" db="EMBL/GenBank/DDBJ databases">
        <authorList>
            <person name="Varghese N."/>
            <person name="Submissions S."/>
        </authorList>
    </citation>
    <scope>NUCLEOTIDE SEQUENCE [LARGE SCALE GENOMIC DNA]</scope>
    <source>
        <strain evidence="3">NLAE-zl-G277</strain>
    </source>
</reference>
<dbReference type="Pfam" id="PF01380">
    <property type="entry name" value="SIS"/>
    <property type="match status" value="1"/>
</dbReference>
<dbReference type="EMBL" id="FOIM01000009">
    <property type="protein sequence ID" value="SET59006.1"/>
    <property type="molecule type" value="Genomic_DNA"/>
</dbReference>
<protein>
    <submittedName>
        <fullName evidence="2">D-arabinose 5-phosphate isomerase GutQ</fullName>
    </submittedName>
</protein>
<dbReference type="CDD" id="cd05014">
    <property type="entry name" value="SIS_Kpsf"/>
    <property type="match status" value="1"/>
</dbReference>
<feature type="domain" description="SIS" evidence="1">
    <location>
        <begin position="331"/>
        <end position="474"/>
    </location>
</feature>
<sequence>MRCRPFNKITVEDDKIIKEGIDDQGRMLAAREIAWYKKLQGKSFAAIPAIYSYEPLSMELIEGKNIYEYTYLSDEKKRYVLEKIVGCLKEVHGIESVPYDEDSYWEAYLGKTYDRLKKVRNLVPFANNPTVIVNGKLCRNIFYHQDEVERLVMQYAPRKFVLLHGDCTFSNIMLRHDINPVLIDPRGYFGKTEFFGDVAYDWGKLYYSLFSNYDQFNLKRFSLDIGNEEIKIDIASNNWENMEDYFFELLDGEVTRRQMKILLAIIWLSLTTYAWEDYDAICGAFYNGLYYLEEALEMESAYGYFDKTMGQLEEALKGVSMAEMDHLISECEHTLKSGHKIIASGLGKNVPICEKFEGTMISAGMDARFLHTNSAVHGDMGMVKPGDLVIILTKSGSTDESVYLVNLLKKRKGVNLWLLSCNEHSILADSMDKRLIVPLDHEGDPWNIMPNNSTTLYLIILQQLAMQLIKRMGITLENFKPNHPGGAIGARLQHG</sequence>
<dbReference type="PROSITE" id="PS51464">
    <property type="entry name" value="SIS"/>
    <property type="match status" value="1"/>
</dbReference>
<evidence type="ECO:0000259" key="1">
    <source>
        <dbReference type="PROSITE" id="PS51464"/>
    </source>
</evidence>
<proteinExistence type="predicted"/>
<dbReference type="PANTHER" id="PTHR38418">
    <property type="entry name" value="SUGAR ISOMERASE, KPSF/GUTQ (AFU_ORTHOLOGUE AFUA_6G08860)"/>
    <property type="match status" value="1"/>
</dbReference>
<dbReference type="InterPro" id="IPR046348">
    <property type="entry name" value="SIS_dom_sf"/>
</dbReference>
<dbReference type="AlphaFoldDB" id="A0A1I0FL21"/>
<gene>
    <name evidence="2" type="ORF">SAMN05216313_10936</name>
</gene>
<dbReference type="InterPro" id="IPR035474">
    <property type="entry name" value="SIS_Kpsf"/>
</dbReference>
<dbReference type="Gene3D" id="3.40.50.10490">
    <property type="entry name" value="Glucose-6-phosphate isomerase like protein, domain 1"/>
    <property type="match status" value="1"/>
</dbReference>
<dbReference type="Proteomes" id="UP000198508">
    <property type="component" value="Unassembled WGS sequence"/>
</dbReference>
<organism evidence="2 3">
    <name type="scientific">Enterocloster lavalensis</name>
    <dbReference type="NCBI Taxonomy" id="460384"/>
    <lineage>
        <taxon>Bacteria</taxon>
        <taxon>Bacillati</taxon>
        <taxon>Bacillota</taxon>
        <taxon>Clostridia</taxon>
        <taxon>Lachnospirales</taxon>
        <taxon>Lachnospiraceae</taxon>
        <taxon>Enterocloster</taxon>
    </lineage>
</organism>
<dbReference type="GO" id="GO:0097367">
    <property type="term" value="F:carbohydrate derivative binding"/>
    <property type="evidence" value="ECO:0007669"/>
    <property type="project" value="InterPro"/>
</dbReference>
<dbReference type="Pfam" id="PF01636">
    <property type="entry name" value="APH"/>
    <property type="match status" value="1"/>
</dbReference>
<evidence type="ECO:0000313" key="3">
    <source>
        <dbReference type="Proteomes" id="UP000198508"/>
    </source>
</evidence>
<dbReference type="STRING" id="460384.SAMN05216313_10936"/>
<name>A0A1I0FL21_9FIRM</name>
<dbReference type="InterPro" id="IPR002575">
    <property type="entry name" value="Aminoglycoside_PTrfase"/>
</dbReference>
<dbReference type="GO" id="GO:0016853">
    <property type="term" value="F:isomerase activity"/>
    <property type="evidence" value="ECO:0007669"/>
    <property type="project" value="UniProtKB-KW"/>
</dbReference>
<dbReference type="RefSeq" id="WP_368271878.1">
    <property type="nucleotide sequence ID" value="NZ_CP176637.1"/>
</dbReference>
<evidence type="ECO:0000313" key="2">
    <source>
        <dbReference type="EMBL" id="SET59006.1"/>
    </source>
</evidence>
<dbReference type="PANTHER" id="PTHR38418:SF2">
    <property type="entry name" value="SUGAR ISOMERASE, KPSF_GUTQ (AFU_ORTHOLOGUE AFUA_6G08860)"/>
    <property type="match status" value="1"/>
</dbReference>
<dbReference type="InterPro" id="IPR011009">
    <property type="entry name" value="Kinase-like_dom_sf"/>
</dbReference>
<dbReference type="InterPro" id="IPR001347">
    <property type="entry name" value="SIS_dom"/>
</dbReference>
<keyword evidence="3" id="KW-1185">Reference proteome</keyword>
<dbReference type="SUPFAM" id="SSF53697">
    <property type="entry name" value="SIS domain"/>
    <property type="match status" value="1"/>
</dbReference>
<dbReference type="SUPFAM" id="SSF56112">
    <property type="entry name" value="Protein kinase-like (PK-like)"/>
    <property type="match status" value="1"/>
</dbReference>